<evidence type="ECO:0000256" key="2">
    <source>
        <dbReference type="SAM" id="SignalP"/>
    </source>
</evidence>
<evidence type="ECO:0000256" key="1">
    <source>
        <dbReference type="SAM" id="MobiDB-lite"/>
    </source>
</evidence>
<gene>
    <name evidence="3" type="primary">HP626985</name>
</gene>
<sequence>MEHSSSSSSSSSCSHACSVALLLALLVCCSLACSVAAVQVAPDGRRKPRFSPPPPMSRVPIGPSSAAPGDAKRKTLQQASIANPPYA</sequence>
<feature type="signal peptide" evidence="2">
    <location>
        <begin position="1"/>
        <end position="37"/>
    </location>
</feature>
<name>A0A0B4SUR9_WHEAT</name>
<dbReference type="AlphaFoldDB" id="A0A0B4SUR9"/>
<protein>
    <submittedName>
        <fullName evidence="3">Uncharacterized protein</fullName>
    </submittedName>
</protein>
<dbReference type="EMBL" id="KP244323">
    <property type="protein sequence ID" value="AJA71624.1"/>
    <property type="molecule type" value="Genomic_DNA"/>
</dbReference>
<accession>A0A0B4SUR9</accession>
<keyword evidence="2" id="KW-0732">Signal</keyword>
<proteinExistence type="predicted"/>
<evidence type="ECO:0000313" key="3">
    <source>
        <dbReference type="EMBL" id="AJA71624.1"/>
    </source>
</evidence>
<feature type="chain" id="PRO_5002095178" evidence="2">
    <location>
        <begin position="38"/>
        <end position="87"/>
    </location>
</feature>
<reference evidence="3" key="1">
    <citation type="journal article" date="2014" name="BMC Plant Biol.">
        <title>Major haplotype divergence including multiple germin-like protein genes, at the wheat Sr2 adult plant stem rust resistance locus.</title>
        <authorList>
            <person name="Mago R."/>
            <person name="Tabe L."/>
            <person name="Vautrin S."/>
            <person name="Imkova H."/>
            <person name="Kubalakova M."/>
            <person name="Upadhyaya N."/>
            <person name="Berges H."/>
            <person name="Kong X."/>
            <person name="Breen J."/>
            <person name="Dole El J."/>
            <person name="Appels R."/>
            <person name="Ellis J."/>
            <person name="Spielmeyer W."/>
        </authorList>
    </citation>
    <scope>NUCLEOTIDE SEQUENCE</scope>
</reference>
<feature type="region of interest" description="Disordered" evidence="1">
    <location>
        <begin position="43"/>
        <end position="87"/>
    </location>
</feature>
<organism evidence="3">
    <name type="scientific">Triticum aestivum</name>
    <name type="common">Wheat</name>
    <dbReference type="NCBI Taxonomy" id="4565"/>
    <lineage>
        <taxon>Eukaryota</taxon>
        <taxon>Viridiplantae</taxon>
        <taxon>Streptophyta</taxon>
        <taxon>Embryophyta</taxon>
        <taxon>Tracheophyta</taxon>
        <taxon>Spermatophyta</taxon>
        <taxon>Magnoliopsida</taxon>
        <taxon>Liliopsida</taxon>
        <taxon>Poales</taxon>
        <taxon>Poaceae</taxon>
        <taxon>BOP clade</taxon>
        <taxon>Pooideae</taxon>
        <taxon>Triticodae</taxon>
        <taxon>Triticeae</taxon>
        <taxon>Triticinae</taxon>
        <taxon>Triticum</taxon>
    </lineage>
</organism>